<keyword evidence="2" id="KW-1185">Reference proteome</keyword>
<dbReference type="EMBL" id="JASBWV010000001">
    <property type="protein sequence ID" value="KAJ9128101.1"/>
    <property type="molecule type" value="Genomic_DNA"/>
</dbReference>
<organism evidence="1 2">
    <name type="scientific">Naganishia onofrii</name>
    <dbReference type="NCBI Taxonomy" id="1851511"/>
    <lineage>
        <taxon>Eukaryota</taxon>
        <taxon>Fungi</taxon>
        <taxon>Dikarya</taxon>
        <taxon>Basidiomycota</taxon>
        <taxon>Agaricomycotina</taxon>
        <taxon>Tremellomycetes</taxon>
        <taxon>Filobasidiales</taxon>
        <taxon>Filobasidiaceae</taxon>
        <taxon>Naganishia</taxon>
    </lineage>
</organism>
<evidence type="ECO:0000313" key="1">
    <source>
        <dbReference type="EMBL" id="KAJ9128101.1"/>
    </source>
</evidence>
<accession>A0ACC2XXB4</accession>
<evidence type="ECO:0000313" key="2">
    <source>
        <dbReference type="Proteomes" id="UP001234202"/>
    </source>
</evidence>
<reference evidence="1" key="1">
    <citation type="submission" date="2023-04" db="EMBL/GenBank/DDBJ databases">
        <title>Draft Genome sequencing of Naganishia species isolated from polar environments using Oxford Nanopore Technology.</title>
        <authorList>
            <person name="Leo P."/>
            <person name="Venkateswaran K."/>
        </authorList>
    </citation>
    <scope>NUCLEOTIDE SEQUENCE</scope>
    <source>
        <strain evidence="1">DBVPG 5303</strain>
    </source>
</reference>
<gene>
    <name evidence="1" type="ORF">QFC24_000392</name>
</gene>
<dbReference type="Proteomes" id="UP001234202">
    <property type="component" value="Unassembled WGS sequence"/>
</dbReference>
<comment type="caution">
    <text evidence="1">The sequence shown here is derived from an EMBL/GenBank/DDBJ whole genome shotgun (WGS) entry which is preliminary data.</text>
</comment>
<sequence length="831" mass="93126">MQAEQNLSAFTSTKGDQQGMHQPVSQEKNIVPADAKHTASSESSSETTLESEHADTIGTPFMTATTPESGVQIGELEERKAEEQELSSKDKAKVSQDNGGLAGGISAASKKTHPSEKKSFTFPEKVISCIIGHVFQLSMKDPVTSPVYDRAPPFWTTAFPAAPQLFPQMEYRWRRTFANRRSDVHVADMGFLYGIVLRFASWLRDLQSVNDTWAAAVRDGIQQGARNAGMASAGTSWEETGKESFFPPIRSREDVLAVCASFRTYVMHWKATEVCRKCRLHALEKTYQQHVPRFAVAPVPSNAHAAYLDQGSGTAAGAIEHMFALAWAADYLKLELECELELKRMKNIIKNDYLKRNQRCPNLAHVKLPMDPHPAPDSILNDKQKVNDVFIDALTWEVDRLIDDGLWISPRTINELLVQAARIAPATDVSEALPVIHVNNPPLASPTLRERSCKPTKEWSFRDGVPPRTVVTRMHRKYLELLPERIERNLKSLKTMIARISDGNMDLAEAKVASMDIDELLKWLNDPRMHIPNWWHGQQIIKPISQADISRVLSSISPAAESVTKRKRDDSDLSDGEAGKATKKQDNGTTTRVMPGRSQSMIEVPINSVGPPTPTEPGTQATSSSVPSIECNPLLSTFTLEIVNRLPWPTPQEVLSERECEYLRMTEFDDKKLPADTAYSVPARSTELDDITREILMDEWRSITSEFSACRCSICRRAREYEKLVAAELANPYAEYISLLGGDTKIEDMSDFQRTWLANQAALLNSSVTSPEEDPEQEELQLSEEEDWPTLRNRNELENYSDGFDYDTDEEMEDDVPDVDDVGYHIPGACL</sequence>
<name>A0ACC2XXB4_9TREE</name>
<protein>
    <submittedName>
        <fullName evidence="1">Uncharacterized protein</fullName>
    </submittedName>
</protein>
<proteinExistence type="predicted"/>